<evidence type="ECO:0000313" key="3">
    <source>
        <dbReference type="Proteomes" id="UP001497516"/>
    </source>
</evidence>
<accession>A0AAV2DY27</accession>
<protein>
    <recommendedName>
        <fullName evidence="4">NADH dehydrogenase subunit 4</fullName>
    </recommendedName>
</protein>
<sequence>MLIVMIPLFLPKILLLLLSVTVFLPLITPHQSRLDLFQQPAHPVCLLLLLAVLPLHIRLILLIFDAHLTRSEVVLQLDFKTMWLMAWNH</sequence>
<name>A0AAV2DY27_9ROSI</name>
<reference evidence="2 3" key="1">
    <citation type="submission" date="2024-04" db="EMBL/GenBank/DDBJ databases">
        <authorList>
            <person name="Fracassetti M."/>
        </authorList>
    </citation>
    <scope>NUCLEOTIDE SEQUENCE [LARGE SCALE GENOMIC DNA]</scope>
</reference>
<feature type="transmembrane region" description="Helical" evidence="1">
    <location>
        <begin position="45"/>
        <end position="64"/>
    </location>
</feature>
<keyword evidence="1" id="KW-0812">Transmembrane</keyword>
<keyword evidence="1" id="KW-0472">Membrane</keyword>
<evidence type="ECO:0008006" key="4">
    <source>
        <dbReference type="Google" id="ProtNLM"/>
    </source>
</evidence>
<evidence type="ECO:0000256" key="1">
    <source>
        <dbReference type="SAM" id="Phobius"/>
    </source>
</evidence>
<dbReference type="Proteomes" id="UP001497516">
    <property type="component" value="Chromosome 3"/>
</dbReference>
<keyword evidence="3" id="KW-1185">Reference proteome</keyword>
<evidence type="ECO:0000313" key="2">
    <source>
        <dbReference type="EMBL" id="CAL1378551.1"/>
    </source>
</evidence>
<proteinExistence type="predicted"/>
<gene>
    <name evidence="2" type="ORF">LTRI10_LOCUS20125</name>
</gene>
<dbReference type="AlphaFoldDB" id="A0AAV2DY27"/>
<dbReference type="EMBL" id="OZ034816">
    <property type="protein sequence ID" value="CAL1378551.1"/>
    <property type="molecule type" value="Genomic_DNA"/>
</dbReference>
<keyword evidence="1" id="KW-1133">Transmembrane helix</keyword>
<organism evidence="2 3">
    <name type="scientific">Linum trigynum</name>
    <dbReference type="NCBI Taxonomy" id="586398"/>
    <lineage>
        <taxon>Eukaryota</taxon>
        <taxon>Viridiplantae</taxon>
        <taxon>Streptophyta</taxon>
        <taxon>Embryophyta</taxon>
        <taxon>Tracheophyta</taxon>
        <taxon>Spermatophyta</taxon>
        <taxon>Magnoliopsida</taxon>
        <taxon>eudicotyledons</taxon>
        <taxon>Gunneridae</taxon>
        <taxon>Pentapetalae</taxon>
        <taxon>rosids</taxon>
        <taxon>fabids</taxon>
        <taxon>Malpighiales</taxon>
        <taxon>Linaceae</taxon>
        <taxon>Linum</taxon>
    </lineage>
</organism>